<feature type="compositionally biased region" description="Basic and acidic residues" evidence="1">
    <location>
        <begin position="248"/>
        <end position="272"/>
    </location>
</feature>
<accession>A0A7S4CXI0</accession>
<sequence>MKAKSETASATASATQAQNPKSLVMVDSAGKMATLKLTTSTGLHFYDGTMLWVNPAQTVTANAPRPVDSGLGQANAFAPNVVQSKSTKALAIVDPKTGDELVVKKPDPPPPPPAAPSAAGVSQAQVQQAPVRTQPTGFPLMQMGQMGPLLNLPSTSMVPSTLLGGGMAVQTLQPQTQTASAPPILIHPSSTQQLFPQQTAPSSAPSQPSAPERENNVIDLLAKATKTSAAALLNSSQPLFNASMPPSYKDERGNRDRDRDRDWDDRYDDRGKGKGKGGKGAAKGAPAEGKGKGKGGKSYNNTYDQKPRKNFVVKNPEKYAAKDAKYTASLDGRFWSLSCWPEGNRDDTHGLTFGKHKLEVLKYGVVRVKLYGGVNKYDIRLHLAKEGDELGASDKDGWTLASCEPNAANLKLSEDADRIGWKIIPGDHPLIYPPGLEDEKVQEVVEIAAQVDKKGKPDEKSAEEAKKGKADDKPAAEQEKTEEKTEEKAAEKTEEKTEEKAAEKTEEKAAEKTDEKVEEKTEEKAEKAEEKAAETEKPAEEDKAAPESSAEKSEDAKES</sequence>
<dbReference type="EMBL" id="HBJA01057902">
    <property type="protein sequence ID" value="CAE0809360.1"/>
    <property type="molecule type" value="Transcribed_RNA"/>
</dbReference>
<reference evidence="2" key="1">
    <citation type="submission" date="2021-01" db="EMBL/GenBank/DDBJ databases">
        <authorList>
            <person name="Corre E."/>
            <person name="Pelletier E."/>
            <person name="Niang G."/>
            <person name="Scheremetjew M."/>
            <person name="Finn R."/>
            <person name="Kale V."/>
            <person name="Holt S."/>
            <person name="Cochrane G."/>
            <person name="Meng A."/>
            <person name="Brown T."/>
            <person name="Cohen L."/>
        </authorList>
    </citation>
    <scope>NUCLEOTIDE SEQUENCE</scope>
    <source>
        <strain evidence="2">CCMP1594</strain>
    </source>
</reference>
<feature type="region of interest" description="Disordered" evidence="1">
    <location>
        <begin position="193"/>
        <end position="213"/>
    </location>
</feature>
<evidence type="ECO:0000256" key="1">
    <source>
        <dbReference type="SAM" id="MobiDB-lite"/>
    </source>
</evidence>
<feature type="compositionally biased region" description="Basic and acidic residues" evidence="1">
    <location>
        <begin position="451"/>
        <end position="559"/>
    </location>
</feature>
<feature type="region of interest" description="Disordered" evidence="1">
    <location>
        <begin position="100"/>
        <end position="129"/>
    </location>
</feature>
<feature type="compositionally biased region" description="Low complexity" evidence="1">
    <location>
        <begin position="196"/>
        <end position="210"/>
    </location>
</feature>
<feature type="region of interest" description="Disordered" evidence="1">
    <location>
        <begin position="450"/>
        <end position="559"/>
    </location>
</feature>
<evidence type="ECO:0000313" key="2">
    <source>
        <dbReference type="EMBL" id="CAE0809360.1"/>
    </source>
</evidence>
<feature type="region of interest" description="Disordered" evidence="1">
    <location>
        <begin position="237"/>
        <end position="305"/>
    </location>
</feature>
<name>A0A7S4CXI0_9EUGL</name>
<feature type="compositionally biased region" description="Low complexity" evidence="1">
    <location>
        <begin position="116"/>
        <end position="129"/>
    </location>
</feature>
<gene>
    <name evidence="2" type="ORF">EGYM00163_LOCUS20492</name>
</gene>
<proteinExistence type="predicted"/>
<organism evidence="2">
    <name type="scientific">Eutreptiella gymnastica</name>
    <dbReference type="NCBI Taxonomy" id="73025"/>
    <lineage>
        <taxon>Eukaryota</taxon>
        <taxon>Discoba</taxon>
        <taxon>Euglenozoa</taxon>
        <taxon>Euglenida</taxon>
        <taxon>Spirocuta</taxon>
        <taxon>Euglenophyceae</taxon>
        <taxon>Eutreptiales</taxon>
        <taxon>Eutreptiaceae</taxon>
        <taxon>Eutreptiella</taxon>
    </lineage>
</organism>
<dbReference type="AlphaFoldDB" id="A0A7S4CXI0"/>
<protein>
    <submittedName>
        <fullName evidence="2">Uncharacterized protein</fullName>
    </submittedName>
</protein>